<reference evidence="2 3" key="1">
    <citation type="submission" date="2017-12" db="EMBL/GenBank/DDBJ databases">
        <title>Phylogenetic diversity of female urinary microbiome.</title>
        <authorList>
            <person name="Thomas-White K."/>
            <person name="Wolfe A.J."/>
        </authorList>
    </citation>
    <scope>NUCLEOTIDE SEQUENCE [LARGE SCALE GENOMIC DNA]</scope>
    <source>
        <strain evidence="2 3">UMB0402</strain>
    </source>
</reference>
<name>A0A2I1IPP7_9ACTO</name>
<protein>
    <submittedName>
        <fullName evidence="2">Uncharacterized protein</fullName>
    </submittedName>
</protein>
<accession>A0A2I1IPP7</accession>
<feature type="transmembrane region" description="Helical" evidence="1">
    <location>
        <begin position="86"/>
        <end position="113"/>
    </location>
</feature>
<organism evidence="2 3">
    <name type="scientific">Winkia neuii</name>
    <dbReference type="NCBI Taxonomy" id="33007"/>
    <lineage>
        <taxon>Bacteria</taxon>
        <taxon>Bacillati</taxon>
        <taxon>Actinomycetota</taxon>
        <taxon>Actinomycetes</taxon>
        <taxon>Actinomycetales</taxon>
        <taxon>Actinomycetaceae</taxon>
        <taxon>Winkia</taxon>
    </lineage>
</organism>
<comment type="caution">
    <text evidence="2">The sequence shown here is derived from an EMBL/GenBank/DDBJ whole genome shotgun (WGS) entry which is preliminary data.</text>
</comment>
<dbReference type="STRING" id="33007.HMPREF3198_00718"/>
<evidence type="ECO:0000313" key="3">
    <source>
        <dbReference type="Proteomes" id="UP000235122"/>
    </source>
</evidence>
<dbReference type="RefSeq" id="WP_024330810.1">
    <property type="nucleotide sequence ID" value="NZ_JASOXK010000001.1"/>
</dbReference>
<keyword evidence="1" id="KW-0472">Membrane</keyword>
<keyword evidence="1" id="KW-1133">Transmembrane helix</keyword>
<feature type="transmembrane region" description="Helical" evidence="1">
    <location>
        <begin position="53"/>
        <end position="74"/>
    </location>
</feature>
<evidence type="ECO:0000313" key="2">
    <source>
        <dbReference type="EMBL" id="PKY73107.1"/>
    </source>
</evidence>
<dbReference type="Proteomes" id="UP000235122">
    <property type="component" value="Unassembled WGS sequence"/>
</dbReference>
<feature type="transmembrane region" description="Helical" evidence="1">
    <location>
        <begin position="119"/>
        <end position="141"/>
    </location>
</feature>
<dbReference type="EMBL" id="PKKO01000001">
    <property type="protein sequence ID" value="PKY73107.1"/>
    <property type="molecule type" value="Genomic_DNA"/>
</dbReference>
<proteinExistence type="predicted"/>
<dbReference type="AlphaFoldDB" id="A0A2I1IPP7"/>
<evidence type="ECO:0000256" key="1">
    <source>
        <dbReference type="SAM" id="Phobius"/>
    </source>
</evidence>
<feature type="transmembrane region" description="Helical" evidence="1">
    <location>
        <begin position="25"/>
        <end position="47"/>
    </location>
</feature>
<keyword evidence="1" id="KW-0812">Transmembrane</keyword>
<keyword evidence="3" id="KW-1185">Reference proteome</keyword>
<dbReference type="GeneID" id="35866096"/>
<gene>
    <name evidence="2" type="ORF">CYJ19_00490</name>
</gene>
<sequence length="168" mass="18462">MNSEVDQIVRFASVKSLIKDAIRSYIYWTGISFGLAAIPAQLLNLLLPPLGVIPFWGVLLTGIVLLAADPPTGWTQPLGLSYALRLLSTGIATFLNFFVVGLGNAMAIIGVGVNSELPNLLICAECWLIYAVIAGVLLYIYRSITGDYDQKICNLYKIDREMHKRKQS</sequence>